<keyword evidence="3" id="KW-1133">Transmembrane helix</keyword>
<feature type="transmembrane region" description="Helical" evidence="3">
    <location>
        <begin position="583"/>
        <end position="607"/>
    </location>
</feature>
<name>A0ABX9EPT0_9GAMM</name>
<dbReference type="EMBL" id="LUSW01000014">
    <property type="protein sequence ID" value="RAT34719.1"/>
    <property type="molecule type" value="Genomic_DNA"/>
</dbReference>
<feature type="transmembrane region" description="Helical" evidence="3">
    <location>
        <begin position="613"/>
        <end position="632"/>
    </location>
</feature>
<dbReference type="PANTHER" id="PTHR37813">
    <property type="entry name" value="FELS-2 PROPHAGE PROTEIN"/>
    <property type="match status" value="1"/>
</dbReference>
<feature type="domain" description="Phage tail tape measure protein" evidence="4">
    <location>
        <begin position="243"/>
        <end position="448"/>
    </location>
</feature>
<evidence type="ECO:0000313" key="5">
    <source>
        <dbReference type="EMBL" id="RAT34719.1"/>
    </source>
</evidence>
<organism evidence="5 6">
    <name type="scientific">Lonsdalea populi</name>
    <dbReference type="NCBI Taxonomy" id="1172565"/>
    <lineage>
        <taxon>Bacteria</taxon>
        <taxon>Pseudomonadati</taxon>
        <taxon>Pseudomonadota</taxon>
        <taxon>Gammaproteobacteria</taxon>
        <taxon>Enterobacterales</taxon>
        <taxon>Pectobacteriaceae</taxon>
        <taxon>Lonsdalea</taxon>
    </lineage>
</organism>
<comment type="caution">
    <text evidence="5">The sequence shown here is derived from an EMBL/GenBank/DDBJ whole genome shotgun (WGS) entry which is preliminary data.</text>
</comment>
<protein>
    <submittedName>
        <fullName evidence="5">Phage tail tape measure protein</fullName>
    </submittedName>
</protein>
<dbReference type="PANTHER" id="PTHR37813:SF1">
    <property type="entry name" value="FELS-2 PROPHAGE PROTEIN"/>
    <property type="match status" value="1"/>
</dbReference>
<evidence type="ECO:0000256" key="2">
    <source>
        <dbReference type="SAM" id="MobiDB-lite"/>
    </source>
</evidence>
<dbReference type="Proteomes" id="UP000250186">
    <property type="component" value="Unassembled WGS sequence"/>
</dbReference>
<evidence type="ECO:0000256" key="1">
    <source>
        <dbReference type="ARBA" id="ARBA00022612"/>
    </source>
</evidence>
<reference evidence="5 6" key="1">
    <citation type="submission" date="2016-02" db="EMBL/GenBank/DDBJ databases">
        <title>Species-wide whole genome sequencing reveals diversity, host range in Lonsdalea quercina.</title>
        <authorList>
            <person name="Li Y."/>
        </authorList>
    </citation>
    <scope>NUCLEOTIDE SEQUENCE [LARGE SCALE GENOMIC DNA]</scope>
    <source>
        <strain evidence="5 6">CFCC 12721</strain>
    </source>
</reference>
<keyword evidence="3" id="KW-0812">Transmembrane</keyword>
<evidence type="ECO:0000256" key="3">
    <source>
        <dbReference type="SAM" id="Phobius"/>
    </source>
</evidence>
<accession>A0ABX9EPT0</accession>
<evidence type="ECO:0000259" key="4">
    <source>
        <dbReference type="Pfam" id="PF10145"/>
    </source>
</evidence>
<keyword evidence="1" id="KW-1188">Viral release from host cell</keyword>
<sequence length="960" mass="103258">MSDNNLRLQVVMNAVDRITRPLRTARDSTRSLASDIKKTQSQLKQLNEAGTKLTAFNTLKQQVHQTGDALAQARLRAQMMTQEMGSLASPTQKQTKALEDQWRAVSRLENKHQTAQNQLGRLRGDLYRLGISTQDGARATARITDETARYNRQLSEQSRRLRQAGEQQHKLNAIRARHARTMETRNQLAGNGGGLIATSVTTAAPLMAPVKAYAEAEEAGTQLSGAMMGPGAKVSPEFEKINQLAIALGDKLPGTTADFQNMMTMLRRQGISAQTILGGMGEATAYLGVQLKMPSEEAAEFAAKMQDATGTAEKDMMGLMDVIQKGFYAGVDPTNMLQGFTKISSAMDILHTKGLDGAKMLAPFLVMADQKGMAGESAGNAYRKVFQMVMDTKKVGNVNQSLKGSGIKFDFTNGKGEFGGVDQLYQQLDKLNTLNTAKRTQVIKGLFGDDAETLQVINILRQGMGAYQDAQAKLAEQASLRERVDAQLKTLGNKWDAASGSFTNAMATIGATVAPDLKRLVDGLGELAGKLNQFAQKHPALTAGLFKAAAGFAVVTGAIGAVMLTIAAILGPMAMMRLSLSMLGIKGVSAVGLIGSALKNMGGAVMWLGRLMMANPILAVIGLIAMGALYLWQNWDTLGPKFKALWDGICRVASIAWNAICQAVGVAWDVIKSYFMNYTLPGLVYQHWDSIKAGAAEAWEKIKAVVGMAWEGIKSYFLNYTLPGLIYQNWDAIKAGISEAWDSIKRMLGERWDSLLNSVLSLPARFKEAGGKLIDGLMNGISEKWDTLKAKLSSMTDYLPNWMKPDSATPMPLPPTHRPLPVYSDIPMYDTGGQIGSGQLGIVGENGPEIVAGPASVTSRRRTAALAAAALTLGTTASPATAYPLHPFSLSPAAPTATTSRQSASVITPVTVHAPITIVPQPGQSATDIAREVARQLDERERRAQAKARSSYRDQGGLES</sequence>
<evidence type="ECO:0000313" key="6">
    <source>
        <dbReference type="Proteomes" id="UP000250186"/>
    </source>
</evidence>
<proteinExistence type="predicted"/>
<dbReference type="NCBIfam" id="TIGR01760">
    <property type="entry name" value="tape_meas_TP901"/>
    <property type="match status" value="1"/>
</dbReference>
<dbReference type="Pfam" id="PF10145">
    <property type="entry name" value="PhageMin_Tail"/>
    <property type="match status" value="1"/>
</dbReference>
<dbReference type="RefSeq" id="WP_112092573.1">
    <property type="nucleotide sequence ID" value="NZ_LUSR01000027.1"/>
</dbReference>
<gene>
    <name evidence="5" type="ORF">AU492_07825</name>
</gene>
<feature type="transmembrane region" description="Helical" evidence="3">
    <location>
        <begin position="548"/>
        <end position="571"/>
    </location>
</feature>
<keyword evidence="6" id="KW-1185">Reference proteome</keyword>
<dbReference type="InterPro" id="IPR010090">
    <property type="entry name" value="Phage_tape_meas"/>
</dbReference>
<feature type="region of interest" description="Disordered" evidence="2">
    <location>
        <begin position="936"/>
        <end position="960"/>
    </location>
</feature>
<keyword evidence="3" id="KW-0472">Membrane</keyword>